<comment type="caution">
    <text evidence="1">The sequence shown here is derived from an EMBL/GenBank/DDBJ whole genome shotgun (WGS) entry which is preliminary data.</text>
</comment>
<dbReference type="EMBL" id="JAACFV010000080">
    <property type="protein sequence ID" value="KAF7506818.1"/>
    <property type="molecule type" value="Genomic_DNA"/>
</dbReference>
<sequence>MKPAQVCTLSNPFGDTLEPSSVVSLGSATWKNHSWCLLHNLFDHFCCCASIYTPYIPTSRLLQIEHAAPPFELTIPSF</sequence>
<evidence type="ECO:0000313" key="2">
    <source>
        <dbReference type="Proteomes" id="UP000606974"/>
    </source>
</evidence>
<dbReference type="Proteomes" id="UP000606974">
    <property type="component" value="Unassembled WGS sequence"/>
</dbReference>
<keyword evidence="2" id="KW-1185">Reference proteome</keyword>
<gene>
    <name evidence="1" type="ORF">GJ744_011430</name>
</gene>
<organism evidence="1 2">
    <name type="scientific">Endocarpon pusillum</name>
    <dbReference type="NCBI Taxonomy" id="364733"/>
    <lineage>
        <taxon>Eukaryota</taxon>
        <taxon>Fungi</taxon>
        <taxon>Dikarya</taxon>
        <taxon>Ascomycota</taxon>
        <taxon>Pezizomycotina</taxon>
        <taxon>Eurotiomycetes</taxon>
        <taxon>Chaetothyriomycetidae</taxon>
        <taxon>Verrucariales</taxon>
        <taxon>Verrucariaceae</taxon>
        <taxon>Endocarpon</taxon>
    </lineage>
</organism>
<accession>A0A8H7E3J4</accession>
<protein>
    <submittedName>
        <fullName evidence="1">Uncharacterized protein</fullName>
    </submittedName>
</protein>
<proteinExistence type="predicted"/>
<evidence type="ECO:0000313" key="1">
    <source>
        <dbReference type="EMBL" id="KAF7506818.1"/>
    </source>
</evidence>
<dbReference type="AlphaFoldDB" id="A0A8H7E3J4"/>
<reference evidence="1" key="1">
    <citation type="submission" date="2020-02" db="EMBL/GenBank/DDBJ databases">
        <authorList>
            <person name="Palmer J.M."/>
        </authorList>
    </citation>
    <scope>NUCLEOTIDE SEQUENCE</scope>
    <source>
        <strain evidence="1">EPUS1.4</strain>
        <tissue evidence="1">Thallus</tissue>
    </source>
</reference>
<name>A0A8H7E3J4_9EURO</name>